<reference evidence="2 3" key="1">
    <citation type="journal article" date="2015" name="PLoS ONE">
        <title>The Complete Genome of a New Betabaculovirus from Clostera anastomosis.</title>
        <authorList>
            <person name="Yin F."/>
            <person name="Zhu Z."/>
            <person name="Liu X."/>
            <person name="Hou D."/>
            <person name="Wang J."/>
            <person name="Zhang L."/>
            <person name="Wang M."/>
            <person name="Kou Z."/>
            <person name="Wang H."/>
            <person name="Deng F."/>
            <person name="Hu Z."/>
        </authorList>
    </citation>
    <scope>NUCLEOTIDE SEQUENCE [LARGE SCALE GENOMIC DNA]</scope>
    <source>
        <strain evidence="2 3">ClasGV-B</strain>
    </source>
</reference>
<dbReference type="OrthoDB" id="28125at10239"/>
<accession>A0A0K0WSJ8</accession>
<name>A0A0K0WSJ8_9BBAC</name>
<dbReference type="Proteomes" id="UP000232791">
    <property type="component" value="Segment"/>
</dbReference>
<feature type="transmembrane region" description="Helical" evidence="1">
    <location>
        <begin position="6"/>
        <end position="26"/>
    </location>
</feature>
<evidence type="ECO:0000256" key="1">
    <source>
        <dbReference type="SAM" id="Phobius"/>
    </source>
</evidence>
<keyword evidence="1" id="KW-0812">Transmembrane</keyword>
<organism evidence="2 3">
    <name type="scientific">Clostera anastomosis granulovirus B</name>
    <dbReference type="NCBI Taxonomy" id="1986290"/>
    <lineage>
        <taxon>Viruses</taxon>
        <taxon>Viruses incertae sedis</taxon>
        <taxon>Naldaviricetes</taxon>
        <taxon>Lefavirales</taxon>
        <taxon>Baculoviridae</taxon>
        <taxon>Betabaculovirus</taxon>
        <taxon>Betabaculovirus alterclanastomosis</taxon>
    </lineage>
</organism>
<gene>
    <name evidence="2" type="ORF">clas50</name>
</gene>
<keyword evidence="1" id="KW-0472">Membrane</keyword>
<evidence type="ECO:0000313" key="3">
    <source>
        <dbReference type="Proteomes" id="UP000232791"/>
    </source>
</evidence>
<proteinExistence type="predicted"/>
<protein>
    <submittedName>
        <fullName evidence="2">Clas50</fullName>
    </submittedName>
</protein>
<dbReference type="EMBL" id="KR091910">
    <property type="protein sequence ID" value="AKS25393.1"/>
    <property type="molecule type" value="Genomic_DNA"/>
</dbReference>
<keyword evidence="1" id="KW-1133">Transmembrane helix</keyword>
<keyword evidence="3" id="KW-1185">Reference proteome</keyword>
<evidence type="ECO:0000313" key="2">
    <source>
        <dbReference type="EMBL" id="AKS25393.1"/>
    </source>
</evidence>
<sequence length="127" mass="14795">MILLQLQKYTIIIVVFVVTFVVAMLIENTISAPSEVESVRGVGHPYPPWALESSENLRAYIANFCRRHNNTQYTLNNPFGTQRCYTFYACDSEVRLSCFSNLYFSYYHQDCVPYTESDCYLDPNLYQ</sequence>